<evidence type="ECO:0000313" key="3">
    <source>
        <dbReference type="Proteomes" id="UP000072605"/>
    </source>
</evidence>
<reference evidence="2 3" key="1">
    <citation type="journal article" date="2016" name="Front. Microbiol.">
        <title>Genomic Resource of Rice Seed Associated Bacteria.</title>
        <authorList>
            <person name="Midha S."/>
            <person name="Bansal K."/>
            <person name="Sharma S."/>
            <person name="Kumar N."/>
            <person name="Patil P.P."/>
            <person name="Chaudhry V."/>
            <person name="Patil P.B."/>
        </authorList>
    </citation>
    <scope>NUCLEOTIDE SEQUENCE [LARGE SCALE GENOMIC DNA]</scope>
    <source>
        <strain evidence="2 3">RSA11</strain>
    </source>
</reference>
<dbReference type="PANTHER" id="PTHR43792:SF9">
    <property type="entry name" value="RIBOSOMAL-PROTEIN-ALANINE ACETYLTRANSFERASE"/>
    <property type="match status" value="1"/>
</dbReference>
<dbReference type="RefSeq" id="WP_058713237.1">
    <property type="nucleotide sequence ID" value="NZ_LDQV01000012.1"/>
</dbReference>
<dbReference type="InterPro" id="IPR051531">
    <property type="entry name" value="N-acetyltransferase"/>
</dbReference>
<accession>A0AAW3MEC7</accession>
<dbReference type="Pfam" id="PF13302">
    <property type="entry name" value="Acetyltransf_3"/>
    <property type="match status" value="1"/>
</dbReference>
<evidence type="ECO:0000313" key="2">
    <source>
        <dbReference type="EMBL" id="KTR27939.1"/>
    </source>
</evidence>
<dbReference type="PANTHER" id="PTHR43792">
    <property type="entry name" value="GNAT FAMILY, PUTATIVE (AFU_ORTHOLOGUE AFUA_3G00765)-RELATED-RELATED"/>
    <property type="match status" value="1"/>
</dbReference>
<sequence>MLTTIDLYQALPVLETERLRLRPVRTEDAADIYAYTKDEETARYVSWHAHKSLTDSEQFVEHILRQYEQGNPAPWAIEDKANGRVIGTIDFIKVSFEQQQAELGYALSRDYWGKGLMPEAAARLVQYGFETLGLERMQARCFVANDGSARVMEKIGMTFEGISRSALFVKERFWDLKIYAITRSDYEGK</sequence>
<dbReference type="InterPro" id="IPR000182">
    <property type="entry name" value="GNAT_dom"/>
</dbReference>
<comment type="caution">
    <text evidence="2">The sequence shown here is derived from an EMBL/GenBank/DDBJ whole genome shotgun (WGS) entry which is preliminary data.</text>
</comment>
<dbReference type="Gene3D" id="3.40.630.30">
    <property type="match status" value="1"/>
</dbReference>
<protein>
    <submittedName>
        <fullName evidence="2">GCN5 family acetyltransferase</fullName>
    </submittedName>
</protein>
<dbReference type="SUPFAM" id="SSF55729">
    <property type="entry name" value="Acyl-CoA N-acyltransferases (Nat)"/>
    <property type="match status" value="1"/>
</dbReference>
<dbReference type="GO" id="GO:0005737">
    <property type="term" value="C:cytoplasm"/>
    <property type="evidence" value="ECO:0007669"/>
    <property type="project" value="TreeGrafter"/>
</dbReference>
<name>A0AAW3MEC7_9BACL</name>
<organism evidence="2 3">
    <name type="scientific">Exiguobacterium indicum</name>
    <dbReference type="NCBI Taxonomy" id="296995"/>
    <lineage>
        <taxon>Bacteria</taxon>
        <taxon>Bacillati</taxon>
        <taxon>Bacillota</taxon>
        <taxon>Bacilli</taxon>
        <taxon>Bacillales</taxon>
        <taxon>Bacillales Family XII. Incertae Sedis</taxon>
        <taxon>Exiguobacterium</taxon>
    </lineage>
</organism>
<dbReference type="AlphaFoldDB" id="A0AAW3MEC7"/>
<dbReference type="Proteomes" id="UP000072605">
    <property type="component" value="Unassembled WGS sequence"/>
</dbReference>
<gene>
    <name evidence="2" type="ORF">RSA11_04590</name>
</gene>
<dbReference type="EMBL" id="LDQV01000012">
    <property type="protein sequence ID" value="KTR27939.1"/>
    <property type="molecule type" value="Genomic_DNA"/>
</dbReference>
<feature type="domain" description="N-acetyltransferase" evidence="1">
    <location>
        <begin position="19"/>
        <end position="175"/>
    </location>
</feature>
<evidence type="ECO:0000259" key="1">
    <source>
        <dbReference type="PROSITE" id="PS51186"/>
    </source>
</evidence>
<dbReference type="GO" id="GO:0008999">
    <property type="term" value="F:protein-N-terminal-alanine acetyltransferase activity"/>
    <property type="evidence" value="ECO:0007669"/>
    <property type="project" value="TreeGrafter"/>
</dbReference>
<dbReference type="PROSITE" id="PS51186">
    <property type="entry name" value="GNAT"/>
    <property type="match status" value="1"/>
</dbReference>
<dbReference type="InterPro" id="IPR016181">
    <property type="entry name" value="Acyl_CoA_acyltransferase"/>
</dbReference>
<proteinExistence type="predicted"/>